<evidence type="ECO:0000256" key="2">
    <source>
        <dbReference type="ARBA" id="ARBA00022803"/>
    </source>
</evidence>
<feature type="compositionally biased region" description="Basic and acidic residues" evidence="4">
    <location>
        <begin position="675"/>
        <end position="728"/>
    </location>
</feature>
<dbReference type="PANTHER" id="PTHR45586">
    <property type="entry name" value="TPR REPEAT-CONTAINING PROTEIN PA4667"/>
    <property type="match status" value="1"/>
</dbReference>
<keyword evidence="8" id="KW-1185">Reference proteome</keyword>
<feature type="signal peptide" evidence="5">
    <location>
        <begin position="1"/>
        <end position="29"/>
    </location>
</feature>
<feature type="region of interest" description="Disordered" evidence="4">
    <location>
        <begin position="274"/>
        <end position="308"/>
    </location>
</feature>
<keyword evidence="5" id="KW-0732">Signal</keyword>
<dbReference type="InterPro" id="IPR019734">
    <property type="entry name" value="TPR_rpt"/>
</dbReference>
<dbReference type="Gene3D" id="1.25.40.10">
    <property type="entry name" value="Tetratricopeptide repeat domain"/>
    <property type="match status" value="1"/>
</dbReference>
<evidence type="ECO:0000313" key="8">
    <source>
        <dbReference type="Proteomes" id="UP001056937"/>
    </source>
</evidence>
<dbReference type="SUPFAM" id="SSF110997">
    <property type="entry name" value="Sporulation related repeat"/>
    <property type="match status" value="1"/>
</dbReference>
<dbReference type="Proteomes" id="UP001056937">
    <property type="component" value="Chromosome 1"/>
</dbReference>
<dbReference type="SMART" id="SM00028">
    <property type="entry name" value="TPR"/>
    <property type="match status" value="2"/>
</dbReference>
<dbReference type="Gene3D" id="3.30.70.1070">
    <property type="entry name" value="Sporulation related repeat"/>
    <property type="match status" value="1"/>
</dbReference>
<dbReference type="RefSeq" id="WP_252167119.1">
    <property type="nucleotide sequence ID" value="NZ_CP084930.1"/>
</dbReference>
<keyword evidence="2 3" id="KW-0802">TPR repeat</keyword>
<protein>
    <submittedName>
        <fullName evidence="7">SPOR domain-containing protein</fullName>
    </submittedName>
</protein>
<dbReference type="InterPro" id="IPR011990">
    <property type="entry name" value="TPR-like_helical_dom_sf"/>
</dbReference>
<gene>
    <name evidence="7" type="ORF">LHA26_02165</name>
</gene>
<dbReference type="InterPro" id="IPR051012">
    <property type="entry name" value="CellSynth/LPSAsmb/PSIAsmb"/>
</dbReference>
<evidence type="ECO:0000256" key="1">
    <source>
        <dbReference type="ARBA" id="ARBA00022737"/>
    </source>
</evidence>
<reference evidence="7" key="1">
    <citation type="journal article" date="2022" name="Toxins">
        <title>Genomic Analysis of Sphingopyxis sp. USTB-05 for Biodegrading Cyanobacterial Hepatotoxins.</title>
        <authorList>
            <person name="Liu C."/>
            <person name="Xu Q."/>
            <person name="Zhao Z."/>
            <person name="Zhang H."/>
            <person name="Liu X."/>
            <person name="Yin C."/>
            <person name="Liu Y."/>
            <person name="Yan H."/>
        </authorList>
    </citation>
    <scope>NUCLEOTIDE SEQUENCE</scope>
    <source>
        <strain evidence="7">NBD5</strain>
    </source>
</reference>
<dbReference type="InterPro" id="IPR007730">
    <property type="entry name" value="SPOR-like_dom"/>
</dbReference>
<evidence type="ECO:0000256" key="5">
    <source>
        <dbReference type="SAM" id="SignalP"/>
    </source>
</evidence>
<name>A0ABY4X8V1_9SPHN</name>
<feature type="repeat" description="TPR" evidence="3">
    <location>
        <begin position="98"/>
        <end position="131"/>
    </location>
</feature>
<accession>A0ABY4X8V1</accession>
<evidence type="ECO:0000259" key="6">
    <source>
        <dbReference type="PROSITE" id="PS51724"/>
    </source>
</evidence>
<dbReference type="EMBL" id="CP084930">
    <property type="protein sequence ID" value="USI73308.1"/>
    <property type="molecule type" value="Genomic_DNA"/>
</dbReference>
<evidence type="ECO:0000256" key="3">
    <source>
        <dbReference type="PROSITE-ProRule" id="PRU00339"/>
    </source>
</evidence>
<dbReference type="Pfam" id="PF05036">
    <property type="entry name" value="SPOR"/>
    <property type="match status" value="1"/>
</dbReference>
<feature type="chain" id="PRO_5047036713" evidence="5">
    <location>
        <begin position="30"/>
        <end position="822"/>
    </location>
</feature>
<dbReference type="SUPFAM" id="SSF48452">
    <property type="entry name" value="TPR-like"/>
    <property type="match status" value="1"/>
</dbReference>
<dbReference type="PANTHER" id="PTHR45586:SF14">
    <property type="entry name" value="TETRATRICOPEPTIDE TPR_2 REPEAT PROTEIN"/>
    <property type="match status" value="1"/>
</dbReference>
<sequence>MSMPSNPVSACRRAAFALLLLAAAPAALAQYPAGAVVQALPKPGDAGEQLAAALRTLATNPDDLPALIAAGDNALTLGDPNAAVGFFGHADGLAPRDARVKAGLGAALVQLERPQEALRLFDKAVELGAPEASLAAQRGLAYDLTGDPSRAQRDYKIALGAHPEDDLTRRRLALSQGISGDRKAALATLDPLIRKSDIAAWRAQTFVLAMTGDPEGAHAITRIMLPQQEARLQPFLERLATLGPADKARAVHFGEMPAGGRNYTPAQLATIGPAPSYAAPRPRAAAPAARSDLAPAAVPPSSAAAAPAPRSDLAPVAAAAPYAAAASPPMPIGSTGQEGYFDRPHDVVARRAVPRAAQASARAPRSPVAAPSSATAAPAAAATALSAVAAPGAVAAASPVPATNTYAAPPAVAASPPASVPARPAAPAAIATVALPPSSSVSMPAATPAPAMAPVPMITRPAPAAAPAATAPRAAAVHRPVAVAEGAPASVPVVRHPLAPRVAALDRVEPAPRAARALPAAAAEAAATPARADHAATGHGAATGGRDTGASRTSRPRDTADEVETAEAVPVPRSAKSAHGDARLAKADTAAPREPQAAAGRSGRSGAAEGDAEAGDAPARASRAGKGTKAERGAASGKAEKAAATSDEADAPAKGGKSGKGARGAKSDTGGASDKSGKSDKADTSGKSDKADASARGGKADTSDRGGKAARAEGGSQRDRRGTADKAQKSAPARVYVQVAGGANRDDMGKAWESVRKKAPDLLKGRSPATIPVRATNRLVVGPFKTAEEAQGFVNKLTAKGVPGFVVRSEKGQTADALGDDR</sequence>
<proteinExistence type="predicted"/>
<evidence type="ECO:0000313" key="7">
    <source>
        <dbReference type="EMBL" id="USI73308.1"/>
    </source>
</evidence>
<feature type="compositionally biased region" description="Low complexity" evidence="4">
    <location>
        <begin position="520"/>
        <end position="530"/>
    </location>
</feature>
<feature type="compositionally biased region" description="Low complexity" evidence="4">
    <location>
        <begin position="633"/>
        <end position="646"/>
    </location>
</feature>
<keyword evidence="1" id="KW-0677">Repeat</keyword>
<organism evidence="7 8">
    <name type="scientific">Sphingomonas morindae</name>
    <dbReference type="NCBI Taxonomy" id="1541170"/>
    <lineage>
        <taxon>Bacteria</taxon>
        <taxon>Pseudomonadati</taxon>
        <taxon>Pseudomonadota</taxon>
        <taxon>Alphaproteobacteria</taxon>
        <taxon>Sphingomonadales</taxon>
        <taxon>Sphingomonadaceae</taxon>
        <taxon>Sphingomonas</taxon>
    </lineage>
</organism>
<evidence type="ECO:0000256" key="4">
    <source>
        <dbReference type="SAM" id="MobiDB-lite"/>
    </source>
</evidence>
<dbReference type="PROSITE" id="PS50005">
    <property type="entry name" value="TPR"/>
    <property type="match status" value="1"/>
</dbReference>
<feature type="region of interest" description="Disordered" evidence="4">
    <location>
        <begin position="520"/>
        <end position="742"/>
    </location>
</feature>
<feature type="compositionally biased region" description="Low complexity" evidence="4">
    <location>
        <begin position="597"/>
        <end position="625"/>
    </location>
</feature>
<feature type="domain" description="SPOR" evidence="6">
    <location>
        <begin position="729"/>
        <end position="809"/>
    </location>
</feature>
<dbReference type="PROSITE" id="PS51724">
    <property type="entry name" value="SPOR"/>
    <property type="match status" value="1"/>
</dbReference>
<dbReference type="InterPro" id="IPR036680">
    <property type="entry name" value="SPOR-like_sf"/>
</dbReference>